<dbReference type="OrthoDB" id="2386786at2"/>
<dbReference type="PANTHER" id="PTHR36842">
    <property type="entry name" value="PROTEIN TOLB HOMOLOG"/>
    <property type="match status" value="1"/>
</dbReference>
<dbReference type="EMBL" id="RAPK01000008">
    <property type="protein sequence ID" value="RKD73410.1"/>
    <property type="molecule type" value="Genomic_DNA"/>
</dbReference>
<feature type="transmembrane region" description="Helical" evidence="1">
    <location>
        <begin position="7"/>
        <end position="27"/>
    </location>
</feature>
<organism evidence="2 3">
    <name type="scientific">Sinobaca qinghaiensis</name>
    <dbReference type="NCBI Taxonomy" id="342944"/>
    <lineage>
        <taxon>Bacteria</taxon>
        <taxon>Bacillati</taxon>
        <taxon>Bacillota</taxon>
        <taxon>Bacilli</taxon>
        <taxon>Bacillales</taxon>
        <taxon>Sporolactobacillaceae</taxon>
        <taxon>Sinobaca</taxon>
    </lineage>
</organism>
<protein>
    <recommendedName>
        <fullName evidence="4">WD40 repeat protein</fullName>
    </recommendedName>
</protein>
<gene>
    <name evidence="2" type="ORF">ATL39_1703</name>
</gene>
<evidence type="ECO:0008006" key="4">
    <source>
        <dbReference type="Google" id="ProtNLM"/>
    </source>
</evidence>
<accession>A0A419V4I4</accession>
<feature type="transmembrane region" description="Helical" evidence="1">
    <location>
        <begin position="348"/>
        <end position="367"/>
    </location>
</feature>
<dbReference type="Proteomes" id="UP000285120">
    <property type="component" value="Unassembled WGS sequence"/>
</dbReference>
<reference evidence="2 3" key="1">
    <citation type="submission" date="2018-09" db="EMBL/GenBank/DDBJ databases">
        <title>Genomic Encyclopedia of Archaeal and Bacterial Type Strains, Phase II (KMG-II): from individual species to whole genera.</title>
        <authorList>
            <person name="Goeker M."/>
        </authorList>
    </citation>
    <scope>NUCLEOTIDE SEQUENCE [LARGE SCALE GENOMIC DNA]</scope>
    <source>
        <strain evidence="2 3">DSM 17008</strain>
    </source>
</reference>
<keyword evidence="3" id="KW-1185">Reference proteome</keyword>
<keyword evidence="1" id="KW-1133">Transmembrane helix</keyword>
<sequence>MKRKWSFAAMAGSAVLLLCLLFVFFLWDNDPYDYHSGVNNDLDLSKDDELFAFSYFQQGERSIYTLPVTGGTPEPIPNDTGEDQHQPSFNEAGTELLYLSDSPEGISYLNKINLLTLETAELTSENLHIRDAVFSPDNEKVYFIGIEADDWFAEDMEAAGGFDVYEMDSSGGEPVKLTEEDSYVMSALSIAEDGSTLFYSTTGDEGEVVKTYSLDGSDSYNQLVNRLPSGVYSPALSPNGQEFAYTTASDLADGDMYQYELFVLTIENGESERLTEGSMNVDSPVFFHNSDYIAYMEQQNWPQDPPVFELKSMNLQTTEAHEIPMNTSGIEGTSFHPAQLLHAMLDPYVFGALYLILIVSAVVFTGLGGGNVYLPPVIGTVISGLSAAAAFFIVNSSPWIMIAPVAFSIGMFICTAAGFAAAFIWKKTHSKKKLRKAS</sequence>
<proteinExistence type="predicted"/>
<dbReference type="SUPFAM" id="SSF69322">
    <property type="entry name" value="Tricorn protease domain 2"/>
    <property type="match status" value="1"/>
</dbReference>
<evidence type="ECO:0000256" key="1">
    <source>
        <dbReference type="SAM" id="Phobius"/>
    </source>
</evidence>
<dbReference type="InterPro" id="IPR011042">
    <property type="entry name" value="6-blade_b-propeller_TolB-like"/>
</dbReference>
<comment type="caution">
    <text evidence="2">The sequence shown here is derived from an EMBL/GenBank/DDBJ whole genome shotgun (WGS) entry which is preliminary data.</text>
</comment>
<dbReference type="Gene3D" id="2.120.10.30">
    <property type="entry name" value="TolB, C-terminal domain"/>
    <property type="match status" value="1"/>
</dbReference>
<feature type="transmembrane region" description="Helical" evidence="1">
    <location>
        <begin position="400"/>
        <end position="425"/>
    </location>
</feature>
<dbReference type="RefSeq" id="WP_120192905.1">
    <property type="nucleotide sequence ID" value="NZ_RAPK01000008.1"/>
</dbReference>
<dbReference type="AlphaFoldDB" id="A0A419V4I4"/>
<feature type="transmembrane region" description="Helical" evidence="1">
    <location>
        <begin position="374"/>
        <end position="394"/>
    </location>
</feature>
<dbReference type="PANTHER" id="PTHR36842:SF1">
    <property type="entry name" value="PROTEIN TOLB"/>
    <property type="match status" value="1"/>
</dbReference>
<name>A0A419V4I4_9BACL</name>
<keyword evidence="1" id="KW-0472">Membrane</keyword>
<evidence type="ECO:0000313" key="3">
    <source>
        <dbReference type="Proteomes" id="UP000285120"/>
    </source>
</evidence>
<evidence type="ECO:0000313" key="2">
    <source>
        <dbReference type="EMBL" id="RKD73410.1"/>
    </source>
</evidence>
<keyword evidence="1" id="KW-0812">Transmembrane</keyword>